<reference evidence="2 3" key="1">
    <citation type="submission" date="2012-08" db="EMBL/GenBank/DDBJ databases">
        <title>Whole genome shotgun sequence of Austwickia chelonae NBRC 105200.</title>
        <authorList>
            <person name="Yoshida I."/>
            <person name="Hosoyama A."/>
            <person name="Tsuchikane K."/>
            <person name="Katsumata H."/>
            <person name="Ando Y."/>
            <person name="Ohji S."/>
            <person name="Hamada M."/>
            <person name="Tamura T."/>
            <person name="Yamazoe A."/>
            <person name="Yamazaki S."/>
            <person name="Fujita N."/>
        </authorList>
    </citation>
    <scope>NUCLEOTIDE SEQUENCE [LARGE SCALE GENOMIC DNA]</scope>
    <source>
        <strain evidence="2 3">NBRC 105200</strain>
    </source>
</reference>
<dbReference type="EMBL" id="BAGZ01000024">
    <property type="protein sequence ID" value="GAB79411.1"/>
    <property type="molecule type" value="Genomic_DNA"/>
</dbReference>
<dbReference type="Proteomes" id="UP000008495">
    <property type="component" value="Unassembled WGS sequence"/>
</dbReference>
<dbReference type="InterPro" id="IPR036689">
    <property type="entry name" value="ESAT-6-like_sf"/>
</dbReference>
<comment type="similarity">
    <text evidence="1">Belongs to the WXG100 family.</text>
</comment>
<gene>
    <name evidence="2" type="ORF">AUCHE_24_00660</name>
</gene>
<dbReference type="AlphaFoldDB" id="K6UP07"/>
<protein>
    <recommendedName>
        <fullName evidence="1">ESAT-6-like protein</fullName>
    </recommendedName>
</protein>
<accession>K6UP07</accession>
<organism evidence="2 3">
    <name type="scientific">Austwickia chelonae NBRC 105200</name>
    <dbReference type="NCBI Taxonomy" id="1184607"/>
    <lineage>
        <taxon>Bacteria</taxon>
        <taxon>Bacillati</taxon>
        <taxon>Actinomycetota</taxon>
        <taxon>Actinomycetes</taxon>
        <taxon>Micrococcales</taxon>
        <taxon>Dermatophilaceae</taxon>
        <taxon>Austwickia</taxon>
    </lineage>
</organism>
<dbReference type="InterPro" id="IPR010310">
    <property type="entry name" value="T7SS_ESAT-6-like"/>
</dbReference>
<sequence>MSEIGVNFGGLAGTHQRVTATVNQMNTQLSDLKSMLAPMVSTWTGEAATSYNEKQRQWDQAAADLNAVLAAIGNAVAQANDGYQSTERANAGRF</sequence>
<proteinExistence type="inferred from homology"/>
<evidence type="ECO:0000313" key="2">
    <source>
        <dbReference type="EMBL" id="GAB79411.1"/>
    </source>
</evidence>
<dbReference type="STRING" id="100225.SAMN05421595_3046"/>
<keyword evidence="3" id="KW-1185">Reference proteome</keyword>
<dbReference type="Pfam" id="PF06013">
    <property type="entry name" value="WXG100"/>
    <property type="match status" value="1"/>
</dbReference>
<dbReference type="RefSeq" id="WP_006504169.1">
    <property type="nucleotide sequence ID" value="NZ_BAGZ01000024.1"/>
</dbReference>
<evidence type="ECO:0000313" key="3">
    <source>
        <dbReference type="Proteomes" id="UP000008495"/>
    </source>
</evidence>
<dbReference type="eggNOG" id="COG4842">
    <property type="taxonomic scope" value="Bacteria"/>
</dbReference>
<comment type="caution">
    <text evidence="2">The sequence shown here is derived from an EMBL/GenBank/DDBJ whole genome shotgun (WGS) entry which is preliminary data.</text>
</comment>
<evidence type="ECO:0000256" key="1">
    <source>
        <dbReference type="RuleBase" id="RU362001"/>
    </source>
</evidence>
<dbReference type="NCBIfam" id="TIGR03930">
    <property type="entry name" value="WXG100_ESAT6"/>
    <property type="match status" value="1"/>
</dbReference>
<dbReference type="Gene3D" id="1.10.287.1060">
    <property type="entry name" value="ESAT-6-like"/>
    <property type="match status" value="1"/>
</dbReference>
<dbReference type="OrthoDB" id="4278078at2"/>
<dbReference type="SUPFAM" id="SSF140453">
    <property type="entry name" value="EsxAB dimer-like"/>
    <property type="match status" value="1"/>
</dbReference>
<name>K6UP07_9MICO</name>